<keyword evidence="2" id="KW-0812">Transmembrane</keyword>
<dbReference type="PATRIC" id="fig|1440763.5.peg.1276"/>
<comment type="subcellular location">
    <subcellularLocation>
        <location evidence="1">Membrane</location>
        <topology evidence="1">Multi-pass membrane protein</topology>
    </subcellularLocation>
</comment>
<dbReference type="PANTHER" id="PTHR16950:SF16">
    <property type="entry name" value="ZINC TRANSPORTER ZIP13"/>
    <property type="match status" value="1"/>
</dbReference>
<dbReference type="Pfam" id="PF02535">
    <property type="entry name" value="Zip"/>
    <property type="match status" value="1"/>
</dbReference>
<dbReference type="KEGG" id="lrz:BJI69_14870"/>
<keyword evidence="3" id="KW-1133">Transmembrane helix</keyword>
<accession>A0A0G9HIJ3</accession>
<dbReference type="RefSeq" id="WP_046967105.1">
    <property type="nucleotide sequence ID" value="NZ_CP017480.1"/>
</dbReference>
<evidence type="ECO:0000313" key="5">
    <source>
        <dbReference type="EMBL" id="APG05051.1"/>
    </source>
</evidence>
<dbReference type="PANTHER" id="PTHR16950">
    <property type="entry name" value="ZINC TRANSPORTER SLC39A7 HISTIDINE-RICH MEMBRANE PROTEIN KE4"/>
    <property type="match status" value="1"/>
</dbReference>
<sequence>MIPYKNFDEVVLAACFLAAISLVSRLVVWLPGGMLSSWLVWLQSLAVGLLIGDALLHVLPEAVETGQPFERVMVALAAGALVLVAVECWIRWTPGATTEEGAQRTPFARMNLAGDFVHHVVDGVIVAAAFIGGEATGIAVMLAIALHEVPRELSSASVLVAGGYPPRRAFVLSLAMALGVPFGALIMQLVPLTPVGLGLALAAASGTVLYVALADILPGVWARLAPNQRAAPAIGMGAGFFVMWLAARMEQG</sequence>
<keyword evidence="6" id="KW-1185">Reference proteome</keyword>
<evidence type="ECO:0000313" key="6">
    <source>
        <dbReference type="Proteomes" id="UP000182987"/>
    </source>
</evidence>
<dbReference type="AlphaFoldDB" id="A0A0G9HIJ3"/>
<dbReference type="EMBL" id="CP017480">
    <property type="protein sequence ID" value="APG05051.1"/>
    <property type="molecule type" value="Genomic_DNA"/>
</dbReference>
<organism evidence="5 6">
    <name type="scientific">Luteibacter rhizovicinus DSM 16549</name>
    <dbReference type="NCBI Taxonomy" id="1440763"/>
    <lineage>
        <taxon>Bacteria</taxon>
        <taxon>Pseudomonadati</taxon>
        <taxon>Pseudomonadota</taxon>
        <taxon>Gammaproteobacteria</taxon>
        <taxon>Lysobacterales</taxon>
        <taxon>Rhodanobacteraceae</taxon>
        <taxon>Luteibacter</taxon>
    </lineage>
</organism>
<dbReference type="GO" id="GO:0005385">
    <property type="term" value="F:zinc ion transmembrane transporter activity"/>
    <property type="evidence" value="ECO:0007669"/>
    <property type="project" value="TreeGrafter"/>
</dbReference>
<name>A0A0G9HIJ3_9GAMM</name>
<evidence type="ECO:0000256" key="3">
    <source>
        <dbReference type="ARBA" id="ARBA00022989"/>
    </source>
</evidence>
<dbReference type="GO" id="GO:0016020">
    <property type="term" value="C:membrane"/>
    <property type="evidence" value="ECO:0007669"/>
    <property type="project" value="UniProtKB-SubCell"/>
</dbReference>
<dbReference type="Proteomes" id="UP000182987">
    <property type="component" value="Chromosome"/>
</dbReference>
<keyword evidence="4" id="KW-0472">Membrane</keyword>
<reference evidence="6" key="1">
    <citation type="submission" date="2016-09" db="EMBL/GenBank/DDBJ databases">
        <authorList>
            <person name="Lysoe E."/>
        </authorList>
    </citation>
    <scope>NUCLEOTIDE SEQUENCE [LARGE SCALE GENOMIC DNA]</scope>
    <source>
        <strain evidence="6">LJ96T</strain>
    </source>
</reference>
<dbReference type="OrthoDB" id="9806593at2"/>
<proteinExistence type="predicted"/>
<evidence type="ECO:0000256" key="2">
    <source>
        <dbReference type="ARBA" id="ARBA00022692"/>
    </source>
</evidence>
<evidence type="ECO:0000256" key="4">
    <source>
        <dbReference type="ARBA" id="ARBA00023136"/>
    </source>
</evidence>
<dbReference type="STRING" id="1440763.BJI69_14870"/>
<evidence type="ECO:0000256" key="1">
    <source>
        <dbReference type="ARBA" id="ARBA00004141"/>
    </source>
</evidence>
<gene>
    <name evidence="5" type="ORF">BJI69_14870</name>
</gene>
<protein>
    <submittedName>
        <fullName evidence="5">Uncharacterized protein</fullName>
    </submittedName>
</protein>
<dbReference type="GO" id="GO:0006882">
    <property type="term" value="P:intracellular zinc ion homeostasis"/>
    <property type="evidence" value="ECO:0007669"/>
    <property type="project" value="TreeGrafter"/>
</dbReference>
<dbReference type="InterPro" id="IPR003689">
    <property type="entry name" value="ZIP"/>
</dbReference>